<comment type="subcellular location">
    <subcellularLocation>
        <location evidence="1">Cytoplasm</location>
    </subcellularLocation>
</comment>
<dbReference type="EMBL" id="SOFP01000032">
    <property type="protein sequence ID" value="TFC17363.1"/>
    <property type="molecule type" value="Genomic_DNA"/>
</dbReference>
<name>A0A4R8WUM5_9MICO</name>
<keyword evidence="5" id="KW-0808">Transferase</keyword>
<keyword evidence="13" id="KW-1185">Reference proteome</keyword>
<evidence type="ECO:0000256" key="5">
    <source>
        <dbReference type="ARBA" id="ARBA00022679"/>
    </source>
</evidence>
<keyword evidence="12" id="KW-0762">Sugar transport</keyword>
<evidence type="ECO:0000256" key="9">
    <source>
        <dbReference type="ARBA" id="ARBA00041175"/>
    </source>
</evidence>
<dbReference type="OrthoDB" id="1634238at2"/>
<evidence type="ECO:0000256" key="6">
    <source>
        <dbReference type="ARBA" id="ARBA00022683"/>
    </source>
</evidence>
<dbReference type="Gene3D" id="3.40.930.10">
    <property type="entry name" value="Mannitol-specific EII, Chain A"/>
    <property type="match status" value="1"/>
</dbReference>
<accession>A0A4R8WUM5</accession>
<evidence type="ECO:0000256" key="10">
    <source>
        <dbReference type="ARBA" id="ARBA00042072"/>
    </source>
</evidence>
<dbReference type="PROSITE" id="PS51094">
    <property type="entry name" value="PTS_EIIA_TYPE_2"/>
    <property type="match status" value="1"/>
</dbReference>
<dbReference type="GO" id="GO:0005737">
    <property type="term" value="C:cytoplasm"/>
    <property type="evidence" value="ECO:0007669"/>
    <property type="project" value="UniProtKB-SubCell"/>
</dbReference>
<dbReference type="InterPro" id="IPR002178">
    <property type="entry name" value="PTS_EIIA_type-2_dom"/>
</dbReference>
<protein>
    <recommendedName>
        <fullName evidence="9">Ascorbate-specific PTS system EIIA component</fullName>
    </recommendedName>
    <alternativeName>
        <fullName evidence="10">Ascorbate-specific phosphotransferase enzyme IIA component</fullName>
    </alternativeName>
</protein>
<evidence type="ECO:0000256" key="8">
    <source>
        <dbReference type="ARBA" id="ARBA00037387"/>
    </source>
</evidence>
<dbReference type="AlphaFoldDB" id="A0A4R8WUM5"/>
<dbReference type="GO" id="GO:0009401">
    <property type="term" value="P:phosphoenolpyruvate-dependent sugar phosphotransferase system"/>
    <property type="evidence" value="ECO:0007669"/>
    <property type="project" value="UniProtKB-KW"/>
</dbReference>
<dbReference type="PANTHER" id="PTHR36203:SF1">
    <property type="entry name" value="ASCORBATE-SPECIFIC PTS SYSTEM EIIA COMPONENT"/>
    <property type="match status" value="1"/>
</dbReference>
<evidence type="ECO:0000256" key="3">
    <source>
        <dbReference type="ARBA" id="ARBA00022490"/>
    </source>
</evidence>
<evidence type="ECO:0000259" key="11">
    <source>
        <dbReference type="PROSITE" id="PS51094"/>
    </source>
</evidence>
<keyword evidence="2" id="KW-0813">Transport</keyword>
<evidence type="ECO:0000256" key="4">
    <source>
        <dbReference type="ARBA" id="ARBA00022553"/>
    </source>
</evidence>
<proteinExistence type="predicted"/>
<keyword evidence="7" id="KW-0418">Kinase</keyword>
<feature type="domain" description="PTS EIIA type-2" evidence="11">
    <location>
        <begin position="11"/>
        <end position="154"/>
    </location>
</feature>
<dbReference type="GO" id="GO:0016301">
    <property type="term" value="F:kinase activity"/>
    <property type="evidence" value="ECO:0007669"/>
    <property type="project" value="UniProtKB-KW"/>
</dbReference>
<evidence type="ECO:0000256" key="2">
    <source>
        <dbReference type="ARBA" id="ARBA00022448"/>
    </source>
</evidence>
<evidence type="ECO:0000313" key="13">
    <source>
        <dbReference type="Proteomes" id="UP000298412"/>
    </source>
</evidence>
<sequence length="170" mass="17566">MTVSTSVKLAEELPEVAILTHATAADWRAAITLAGQALVASGVTTDNYTAEMVAAVEDLGPYIVIAPGLAIAHSRPSSAVLRAGLSWVSLATPVMFGNKKNDPVSLVIGLAAPDHASHLGIMSALALVLADADALSQLTEADSPARVREILAAIDKKSSQDPPLERKAHS</sequence>
<dbReference type="RefSeq" id="WP_134566212.1">
    <property type="nucleotide sequence ID" value="NZ_SOFP01000032.1"/>
</dbReference>
<dbReference type="Proteomes" id="UP000298412">
    <property type="component" value="Unassembled WGS sequence"/>
</dbReference>
<organism evidence="12 13">
    <name type="scientific">Cryobacterium algoritolerans</name>
    <dbReference type="NCBI Taxonomy" id="1259184"/>
    <lineage>
        <taxon>Bacteria</taxon>
        <taxon>Bacillati</taxon>
        <taxon>Actinomycetota</taxon>
        <taxon>Actinomycetes</taxon>
        <taxon>Micrococcales</taxon>
        <taxon>Microbacteriaceae</taxon>
        <taxon>Cryobacterium</taxon>
    </lineage>
</organism>
<reference evidence="12 13" key="1">
    <citation type="submission" date="2019-03" db="EMBL/GenBank/DDBJ databases">
        <title>Genomics of glacier-inhabiting Cryobacterium strains.</title>
        <authorList>
            <person name="Liu Q."/>
            <person name="Xin Y.-H."/>
        </authorList>
    </citation>
    <scope>NUCLEOTIDE SEQUENCE [LARGE SCALE GENOMIC DNA]</scope>
    <source>
        <strain evidence="12 13">MDT1-3</strain>
    </source>
</reference>
<dbReference type="Pfam" id="PF00359">
    <property type="entry name" value="PTS_EIIA_2"/>
    <property type="match status" value="1"/>
</dbReference>
<dbReference type="PANTHER" id="PTHR36203">
    <property type="entry name" value="ASCORBATE-SPECIFIC PTS SYSTEM EIIA COMPONENT"/>
    <property type="match status" value="1"/>
</dbReference>
<gene>
    <name evidence="12" type="ORF">E3O19_06190</name>
</gene>
<evidence type="ECO:0000256" key="1">
    <source>
        <dbReference type="ARBA" id="ARBA00004496"/>
    </source>
</evidence>
<evidence type="ECO:0000313" key="12">
    <source>
        <dbReference type="EMBL" id="TFC17363.1"/>
    </source>
</evidence>
<dbReference type="InterPro" id="IPR051351">
    <property type="entry name" value="Ascorbate-PTS_EIIA_comp"/>
</dbReference>
<keyword evidence="3" id="KW-0963">Cytoplasm</keyword>
<evidence type="ECO:0000256" key="7">
    <source>
        <dbReference type="ARBA" id="ARBA00022777"/>
    </source>
</evidence>
<comment type="function">
    <text evidence="8">The phosphoenolpyruvate-dependent sugar phosphotransferase system (sugar PTS), a major carbohydrate active transport system, catalyzes the phosphorylation of incoming sugar substrates concomitantly with their translocation across the cell membrane. The enzyme II UlaABC PTS system is involved in ascorbate transport.</text>
</comment>
<dbReference type="InterPro" id="IPR016152">
    <property type="entry name" value="PTrfase/Anion_transptr"/>
</dbReference>
<comment type="caution">
    <text evidence="12">The sequence shown here is derived from an EMBL/GenBank/DDBJ whole genome shotgun (WGS) entry which is preliminary data.</text>
</comment>
<keyword evidence="4" id="KW-0597">Phosphoprotein</keyword>
<keyword evidence="6" id="KW-0598">Phosphotransferase system</keyword>
<dbReference type="SUPFAM" id="SSF55804">
    <property type="entry name" value="Phoshotransferase/anion transport protein"/>
    <property type="match status" value="1"/>
</dbReference>